<evidence type="ECO:0000256" key="19">
    <source>
        <dbReference type="RuleBase" id="RU004171"/>
    </source>
</evidence>
<dbReference type="EC" id="1.1.1.3" evidence="5 18"/>
<evidence type="ECO:0000256" key="12">
    <source>
        <dbReference type="ARBA" id="ARBA00023167"/>
    </source>
</evidence>
<evidence type="ECO:0000256" key="10">
    <source>
        <dbReference type="ARBA" id="ARBA00023002"/>
    </source>
</evidence>
<comment type="caution">
    <text evidence="21">The sequence shown here is derived from an EMBL/GenBank/DDBJ whole genome shotgun (WGS) entry which is preliminary data.</text>
</comment>
<comment type="pathway">
    <text evidence="3 18">Amino-acid biosynthesis; L-methionine biosynthesis via de novo pathway; L-homoserine from L-aspartate: step 3/3.</text>
</comment>
<dbReference type="PROSITE" id="PS01042">
    <property type="entry name" value="HOMOSER_DHGENASE"/>
    <property type="match status" value="1"/>
</dbReference>
<gene>
    <name evidence="21" type="ORF">HMPREF9233_00396</name>
</gene>
<evidence type="ECO:0000256" key="13">
    <source>
        <dbReference type="ARBA" id="ARBA00044930"/>
    </source>
</evidence>
<comment type="similarity">
    <text evidence="4 19">Belongs to the homoserine dehydrogenase family.</text>
</comment>
<dbReference type="InterPro" id="IPR016204">
    <property type="entry name" value="HDH"/>
</dbReference>
<dbReference type="InterPro" id="IPR045865">
    <property type="entry name" value="ACT-like_dom_sf"/>
</dbReference>
<dbReference type="PROSITE" id="PS51671">
    <property type="entry name" value="ACT"/>
    <property type="match status" value="1"/>
</dbReference>
<dbReference type="FunFam" id="3.30.360.10:FF:000005">
    <property type="entry name" value="Homoserine dehydrogenase"/>
    <property type="match status" value="1"/>
</dbReference>
<dbReference type="AlphaFoldDB" id="K9EEE4"/>
<dbReference type="Pfam" id="PF03447">
    <property type="entry name" value="NAD_binding_3"/>
    <property type="match status" value="1"/>
</dbReference>
<evidence type="ECO:0000256" key="3">
    <source>
        <dbReference type="ARBA" id="ARBA00005062"/>
    </source>
</evidence>
<dbReference type="eggNOG" id="COG0460">
    <property type="taxonomic scope" value="Bacteria"/>
</dbReference>
<dbReference type="InterPro" id="IPR001342">
    <property type="entry name" value="HDH_cat"/>
</dbReference>
<reference evidence="21 22" key="1">
    <citation type="submission" date="2012-09" db="EMBL/GenBank/DDBJ databases">
        <title>The Genome Sequence of Actinobaculum massiliae ACS-171-V-COL2.</title>
        <authorList>
            <consortium name="The Broad Institute Genome Sequencing Platform"/>
            <person name="Earl A."/>
            <person name="Ward D."/>
            <person name="Feldgarden M."/>
            <person name="Gevers D."/>
            <person name="Saerens B."/>
            <person name="Vaneechoutte M."/>
            <person name="Walker B."/>
            <person name="Young S.K."/>
            <person name="Zeng Q."/>
            <person name="Gargeya S."/>
            <person name="Fitzgerald M."/>
            <person name="Haas B."/>
            <person name="Abouelleil A."/>
            <person name="Alvarado L."/>
            <person name="Arachchi H.M."/>
            <person name="Berlin A."/>
            <person name="Chapman S.B."/>
            <person name="Goldberg J."/>
            <person name="Griggs A."/>
            <person name="Gujja S."/>
            <person name="Hansen M."/>
            <person name="Howarth C."/>
            <person name="Imamovic A."/>
            <person name="Larimer J."/>
            <person name="McCowen C."/>
            <person name="Montmayeur A."/>
            <person name="Murphy C."/>
            <person name="Neiman D."/>
            <person name="Pearson M."/>
            <person name="Priest M."/>
            <person name="Roberts A."/>
            <person name="Saif S."/>
            <person name="Shea T."/>
            <person name="Sisk P."/>
            <person name="Sykes S."/>
            <person name="Wortman J."/>
            <person name="Nusbaum C."/>
            <person name="Birren B."/>
        </authorList>
    </citation>
    <scope>NUCLEOTIDE SEQUENCE [LARGE SCALE GENOMIC DNA]</scope>
    <source>
        <strain evidence="22">ACS-171-V-Col2</strain>
    </source>
</reference>
<evidence type="ECO:0000256" key="16">
    <source>
        <dbReference type="PIRSR" id="PIRSR000098-1"/>
    </source>
</evidence>
<keyword evidence="10 18" id="KW-0560">Oxidoreductase</keyword>
<evidence type="ECO:0000256" key="1">
    <source>
        <dbReference type="ARBA" id="ARBA00001920"/>
    </source>
</evidence>
<dbReference type="UniPathway" id="UPA00051">
    <property type="reaction ID" value="UER00465"/>
</dbReference>
<evidence type="ECO:0000256" key="14">
    <source>
        <dbReference type="ARBA" id="ARBA00048841"/>
    </source>
</evidence>
<evidence type="ECO:0000256" key="11">
    <source>
        <dbReference type="ARBA" id="ARBA00023053"/>
    </source>
</evidence>
<dbReference type="SUPFAM" id="SSF51735">
    <property type="entry name" value="NAD(P)-binding Rossmann-fold domains"/>
    <property type="match status" value="1"/>
</dbReference>
<dbReference type="PIRSF" id="PIRSF000098">
    <property type="entry name" value="Homoser_dehydrog"/>
    <property type="match status" value="1"/>
</dbReference>
<dbReference type="Pfam" id="PF01842">
    <property type="entry name" value="ACT"/>
    <property type="match status" value="1"/>
</dbReference>
<keyword evidence="22" id="KW-1185">Reference proteome</keyword>
<dbReference type="PANTHER" id="PTHR43331:SF1">
    <property type="entry name" value="HOMOSERINE DEHYDROGENASE"/>
    <property type="match status" value="1"/>
</dbReference>
<dbReference type="InterPro" id="IPR019811">
    <property type="entry name" value="HDH_CS"/>
</dbReference>
<evidence type="ECO:0000259" key="20">
    <source>
        <dbReference type="PROSITE" id="PS51671"/>
    </source>
</evidence>
<dbReference type="InterPro" id="IPR005106">
    <property type="entry name" value="Asp/hSer_DH_NAD-bd"/>
</dbReference>
<dbReference type="HOGENOM" id="CLU_009116_1_0_11"/>
<comment type="pathway">
    <text evidence="2 18">Amino-acid biosynthesis; L-threonine biosynthesis; L-threonine from L-aspartate: step 3/5.</text>
</comment>
<keyword evidence="8 18" id="KW-0791">Threonine biosynthesis</keyword>
<dbReference type="PATRIC" id="fig|883066.3.peg.415"/>
<dbReference type="Gene3D" id="3.30.360.10">
    <property type="entry name" value="Dihydrodipicolinate Reductase, domain 2"/>
    <property type="match status" value="1"/>
</dbReference>
<keyword evidence="7 18" id="KW-0028">Amino-acid biosynthesis</keyword>
<dbReference type="Proteomes" id="UP000009888">
    <property type="component" value="Unassembled WGS sequence"/>
</dbReference>
<evidence type="ECO:0000256" key="17">
    <source>
        <dbReference type="PIRSR" id="PIRSR000098-2"/>
    </source>
</evidence>
<evidence type="ECO:0000256" key="8">
    <source>
        <dbReference type="ARBA" id="ARBA00022697"/>
    </source>
</evidence>
<dbReference type="SUPFAM" id="SSF55021">
    <property type="entry name" value="ACT-like"/>
    <property type="match status" value="1"/>
</dbReference>
<dbReference type="InterPro" id="IPR002912">
    <property type="entry name" value="ACT_dom"/>
</dbReference>
<evidence type="ECO:0000256" key="4">
    <source>
        <dbReference type="ARBA" id="ARBA00006753"/>
    </source>
</evidence>
<dbReference type="GO" id="GO:0050661">
    <property type="term" value="F:NADP binding"/>
    <property type="evidence" value="ECO:0007669"/>
    <property type="project" value="InterPro"/>
</dbReference>
<feature type="binding site" evidence="17">
    <location>
        <position position="188"/>
    </location>
    <ligand>
        <name>L-homoserine</name>
        <dbReference type="ChEBI" id="CHEBI:57476"/>
    </ligand>
</feature>
<evidence type="ECO:0000256" key="18">
    <source>
        <dbReference type="RuleBase" id="RU000579"/>
    </source>
</evidence>
<dbReference type="RefSeq" id="WP_007000614.1">
    <property type="nucleotide sequence ID" value="NZ_JH992955.1"/>
</dbReference>
<evidence type="ECO:0000256" key="6">
    <source>
        <dbReference type="ARBA" id="ARBA00013376"/>
    </source>
</evidence>
<comment type="function">
    <text evidence="13">Catalyzes the conversion of L-aspartate-beta-semialdehyde (L-Asa) to L-homoserine (L-Hse), the third step in the biosynthesis of threonine and methionine from aspartate.</text>
</comment>
<evidence type="ECO:0000256" key="2">
    <source>
        <dbReference type="ARBA" id="ARBA00005056"/>
    </source>
</evidence>
<protein>
    <recommendedName>
        <fullName evidence="6 18">Homoserine dehydrogenase</fullName>
        <ecNumber evidence="5 18">1.1.1.3</ecNumber>
    </recommendedName>
</protein>
<keyword evidence="12 18" id="KW-0486">Methionine biosynthesis</keyword>
<dbReference type="GO" id="GO:0009086">
    <property type="term" value="P:methionine biosynthetic process"/>
    <property type="evidence" value="ECO:0007669"/>
    <property type="project" value="UniProtKB-KW"/>
</dbReference>
<evidence type="ECO:0000256" key="7">
    <source>
        <dbReference type="ARBA" id="ARBA00022605"/>
    </source>
</evidence>
<keyword evidence="9 17" id="KW-0521">NADP</keyword>
<feature type="binding site" evidence="17">
    <location>
        <begin position="9"/>
        <end position="16"/>
    </location>
    <ligand>
        <name>NADP(+)</name>
        <dbReference type="ChEBI" id="CHEBI:58349"/>
    </ligand>
</feature>
<evidence type="ECO:0000256" key="5">
    <source>
        <dbReference type="ARBA" id="ARBA00013213"/>
    </source>
</evidence>
<feature type="binding site" evidence="17">
    <location>
        <position position="103"/>
    </location>
    <ligand>
        <name>NADPH</name>
        <dbReference type="ChEBI" id="CHEBI:57783"/>
    </ligand>
</feature>
<dbReference type="Gene3D" id="3.40.50.720">
    <property type="entry name" value="NAD(P)-binding Rossmann-like Domain"/>
    <property type="match status" value="1"/>
</dbReference>
<dbReference type="Gene3D" id="3.30.70.260">
    <property type="match status" value="1"/>
</dbReference>
<evidence type="ECO:0000313" key="22">
    <source>
        <dbReference type="Proteomes" id="UP000009888"/>
    </source>
</evidence>
<dbReference type="CDD" id="cd04881">
    <property type="entry name" value="ACT_HSDH-Hom"/>
    <property type="match status" value="1"/>
</dbReference>
<dbReference type="SUPFAM" id="SSF55347">
    <property type="entry name" value="Glyceraldehyde-3-phosphate dehydrogenase-like, C-terminal domain"/>
    <property type="match status" value="1"/>
</dbReference>
<dbReference type="UniPathway" id="UPA00050">
    <property type="reaction ID" value="UER00063"/>
</dbReference>
<feature type="active site" description="Proton donor" evidence="16">
    <location>
        <position position="203"/>
    </location>
</feature>
<dbReference type="InterPro" id="IPR036291">
    <property type="entry name" value="NAD(P)-bd_dom_sf"/>
</dbReference>
<dbReference type="Pfam" id="PF00742">
    <property type="entry name" value="Homoserine_dh"/>
    <property type="match status" value="1"/>
</dbReference>
<sequence>MRELKVAVLGAGTVGSQVVRLLTENADDFAQRAGARLKICGIAVRDVNKPRGSAVDPALLTADAEAIIDDADIVIELMGGIEPARTYILRAMAGGASVVTGNKALLAEHGPEIYEAAAAANVDLYYEAAVGGAMPVVYGLRESLAGDNVRSILGIVNGTTNYILDEMAEKGLDYETALRSAQELGYAEADPTADVDGFDAAAKCAILASLAFHTRVHINDVHTHGIRQVTAADIAAAREAGYVLKLVASAKHRSEGIELYVGPSLVPTHHPLSTVHGAYNAVVIEGEASDRLMFYGPGAGGNPTATAVLSDVVAAANKKVYGGHAPRELIYGDVNILPASRARSRFQIRMVVPDEVGVLCAVTGVFARNNVSISAVVQERHGSSSAEASALTVTTHEAAQGDVEKTIKELSKGIEVPIDGSQRVVSEAQAATLPVRIENFIRVEEA</sequence>
<evidence type="ECO:0000313" key="21">
    <source>
        <dbReference type="EMBL" id="EKU95609.1"/>
    </source>
</evidence>
<feature type="domain" description="ACT" evidence="20">
    <location>
        <begin position="347"/>
        <end position="426"/>
    </location>
</feature>
<evidence type="ECO:0000256" key="15">
    <source>
        <dbReference type="ARBA" id="ARBA00049031"/>
    </source>
</evidence>
<accession>K9EEE4</accession>
<dbReference type="PANTHER" id="PTHR43331">
    <property type="entry name" value="HOMOSERINE DEHYDROGENASE"/>
    <property type="match status" value="1"/>
</dbReference>
<dbReference type="GO" id="GO:0004412">
    <property type="term" value="F:homoserine dehydrogenase activity"/>
    <property type="evidence" value="ECO:0007669"/>
    <property type="project" value="UniProtKB-EC"/>
</dbReference>
<proteinExistence type="inferred from homology"/>
<comment type="catalytic activity">
    <reaction evidence="14">
        <text>L-homoserine + NADP(+) = L-aspartate 4-semialdehyde + NADPH + H(+)</text>
        <dbReference type="Rhea" id="RHEA:15761"/>
        <dbReference type="ChEBI" id="CHEBI:15378"/>
        <dbReference type="ChEBI" id="CHEBI:57476"/>
        <dbReference type="ChEBI" id="CHEBI:57783"/>
        <dbReference type="ChEBI" id="CHEBI:58349"/>
        <dbReference type="ChEBI" id="CHEBI:537519"/>
        <dbReference type="EC" id="1.1.1.3"/>
    </reaction>
    <physiologicalReaction direction="right-to-left" evidence="14">
        <dbReference type="Rhea" id="RHEA:15763"/>
    </physiologicalReaction>
</comment>
<comment type="catalytic activity">
    <reaction evidence="15">
        <text>L-homoserine + NAD(+) = L-aspartate 4-semialdehyde + NADH + H(+)</text>
        <dbReference type="Rhea" id="RHEA:15757"/>
        <dbReference type="ChEBI" id="CHEBI:15378"/>
        <dbReference type="ChEBI" id="CHEBI:57476"/>
        <dbReference type="ChEBI" id="CHEBI:57540"/>
        <dbReference type="ChEBI" id="CHEBI:57945"/>
        <dbReference type="ChEBI" id="CHEBI:537519"/>
        <dbReference type="EC" id="1.1.1.3"/>
    </reaction>
    <physiologicalReaction direction="right-to-left" evidence="15">
        <dbReference type="Rhea" id="RHEA:15759"/>
    </physiologicalReaction>
</comment>
<dbReference type="NCBIfam" id="NF004976">
    <property type="entry name" value="PRK06349.1"/>
    <property type="match status" value="1"/>
</dbReference>
<dbReference type="EMBL" id="AGWL01000002">
    <property type="protein sequence ID" value="EKU95609.1"/>
    <property type="molecule type" value="Genomic_DNA"/>
</dbReference>
<name>K9EEE4_9ACTO</name>
<comment type="cofactor">
    <cofactor evidence="1">
        <name>a metal cation</name>
        <dbReference type="ChEBI" id="CHEBI:25213"/>
    </cofactor>
</comment>
<dbReference type="GO" id="GO:0009088">
    <property type="term" value="P:threonine biosynthetic process"/>
    <property type="evidence" value="ECO:0007669"/>
    <property type="project" value="UniProtKB-UniPathway"/>
</dbReference>
<keyword evidence="11" id="KW-0915">Sodium</keyword>
<evidence type="ECO:0000256" key="9">
    <source>
        <dbReference type="ARBA" id="ARBA00022857"/>
    </source>
</evidence>
<organism evidence="21 22">
    <name type="scientific">Actinobaculum massiliense ACS-171-V-Col2</name>
    <dbReference type="NCBI Taxonomy" id="883066"/>
    <lineage>
        <taxon>Bacteria</taxon>
        <taxon>Bacillati</taxon>
        <taxon>Actinomycetota</taxon>
        <taxon>Actinomycetes</taxon>
        <taxon>Actinomycetales</taxon>
        <taxon>Actinomycetaceae</taxon>
        <taxon>Actinobaculum</taxon>
    </lineage>
</organism>
<dbReference type="STRING" id="202789.GCA_001457435_01741"/>